<dbReference type="PROSITE" id="PS00028">
    <property type="entry name" value="ZINC_FINGER_C2H2_1"/>
    <property type="match status" value="4"/>
</dbReference>
<dbReference type="Proteomes" id="UP000277300">
    <property type="component" value="Unassembled WGS sequence"/>
</dbReference>
<dbReference type="FunFam" id="3.30.160.60:FF:000125">
    <property type="entry name" value="Putative zinc finger protein 143"/>
    <property type="match status" value="1"/>
</dbReference>
<feature type="domain" description="C2H2-type" evidence="7">
    <location>
        <begin position="185"/>
        <end position="210"/>
    </location>
</feature>
<protein>
    <recommendedName>
        <fullName evidence="7">C2H2-type domain-containing protein</fullName>
    </recommendedName>
</protein>
<comment type="caution">
    <text evidence="8">The sequence shown here is derived from an EMBL/GenBank/DDBJ whole genome shotgun (WGS) entry which is preliminary data.</text>
</comment>
<dbReference type="EMBL" id="MBAD02001430">
    <property type="protein sequence ID" value="RLN54775.1"/>
    <property type="molecule type" value="Genomic_DNA"/>
</dbReference>
<dbReference type="SUPFAM" id="SSF57667">
    <property type="entry name" value="beta-beta-alpha zinc fingers"/>
    <property type="match status" value="2"/>
</dbReference>
<dbReference type="Proteomes" id="UP000284657">
    <property type="component" value="Unassembled WGS sequence"/>
</dbReference>
<feature type="domain" description="C2H2-type" evidence="7">
    <location>
        <begin position="95"/>
        <end position="124"/>
    </location>
</feature>
<evidence type="ECO:0000256" key="2">
    <source>
        <dbReference type="ARBA" id="ARBA00022737"/>
    </source>
</evidence>
<dbReference type="Pfam" id="PF00096">
    <property type="entry name" value="zf-C2H2"/>
    <property type="match status" value="3"/>
</dbReference>
<dbReference type="Gene3D" id="3.30.160.60">
    <property type="entry name" value="Classic Zinc Finger"/>
    <property type="match status" value="4"/>
</dbReference>
<dbReference type="InterPro" id="IPR013087">
    <property type="entry name" value="Znf_C2H2_type"/>
</dbReference>
<evidence type="ECO:0000313" key="9">
    <source>
        <dbReference type="EMBL" id="RLN54775.1"/>
    </source>
</evidence>
<dbReference type="OrthoDB" id="6077919at2759"/>
<dbReference type="EMBL" id="MBDO02000578">
    <property type="protein sequence ID" value="RLN53801.1"/>
    <property type="molecule type" value="Genomic_DNA"/>
</dbReference>
<dbReference type="FunFam" id="3.30.160.60:FF:000072">
    <property type="entry name" value="zinc finger protein 143 isoform X1"/>
    <property type="match status" value="1"/>
</dbReference>
<evidence type="ECO:0000256" key="4">
    <source>
        <dbReference type="ARBA" id="ARBA00022833"/>
    </source>
</evidence>
<evidence type="ECO:0000256" key="6">
    <source>
        <dbReference type="SAM" id="Coils"/>
    </source>
</evidence>
<keyword evidence="6" id="KW-0175">Coiled coil</keyword>
<evidence type="ECO:0000313" key="10">
    <source>
        <dbReference type="Proteomes" id="UP000277300"/>
    </source>
</evidence>
<dbReference type="PANTHER" id="PTHR23235">
    <property type="entry name" value="KRUEPPEL-LIKE TRANSCRIPTION FACTOR"/>
    <property type="match status" value="1"/>
</dbReference>
<name>A0A3F2RDA8_9STRA</name>
<sequence>MDATPPHHQQLAMSGSYLSVGVDLHAMSAVQPLPAAPEPMPMAISPVAIRSGTEALFSGSAKHEGMFNEAMVSPTPASPALSPGASRDKWQQKRHVCETPDCGKSFDSKWALIRHIRVHTGEKPFPCTYPSCDKSFAEKSAMTRHLQTHSRDKPFKCTYAGCSKSFKGKDYLEFHLKIHAEGNPYACEHPLCSKTFCSPKSLKKHIRLWHNPGGKSTSTEEQLRERICKMTVRGKEKTRKFETTIRNLMEENEALKRRILELEGQEQHQQQQQLKLEL</sequence>
<reference evidence="10 11" key="1">
    <citation type="submission" date="2018-07" db="EMBL/GenBank/DDBJ databases">
        <title>Genome sequencing of oomycete isolates from Chile give support for New Zealand origin for Phytophthora kernoviae and make available the first Nothophytophthora sp. genome.</title>
        <authorList>
            <person name="Studholme D.J."/>
            <person name="Sanfuentes E."/>
            <person name="Panda P."/>
            <person name="Hill R."/>
            <person name="Sambles C."/>
            <person name="Grant M."/>
            <person name="Williams N.M."/>
            <person name="Mcdougal R.L."/>
        </authorList>
    </citation>
    <scope>NUCLEOTIDE SEQUENCE [LARGE SCALE GENOMIC DNA]</scope>
    <source>
        <strain evidence="8">Chile6</strain>
        <strain evidence="9">Chile7</strain>
    </source>
</reference>
<dbReference type="PANTHER" id="PTHR23235:SF120">
    <property type="entry name" value="KRUPPEL-LIKE FACTOR 15"/>
    <property type="match status" value="1"/>
</dbReference>
<dbReference type="PROSITE" id="PS50157">
    <property type="entry name" value="ZINC_FINGER_C2H2_2"/>
    <property type="match status" value="4"/>
</dbReference>
<dbReference type="FunFam" id="3.30.160.60:FF:002155">
    <property type="entry name" value="Zinc finger protein ZIC 3"/>
    <property type="match status" value="1"/>
</dbReference>
<keyword evidence="3 5" id="KW-0863">Zinc-finger</keyword>
<dbReference type="GO" id="GO:0000981">
    <property type="term" value="F:DNA-binding transcription factor activity, RNA polymerase II-specific"/>
    <property type="evidence" value="ECO:0007669"/>
    <property type="project" value="TreeGrafter"/>
</dbReference>
<accession>A0A3F2RDA8</accession>
<evidence type="ECO:0000259" key="7">
    <source>
        <dbReference type="PROSITE" id="PS50157"/>
    </source>
</evidence>
<dbReference type="InterPro" id="IPR036236">
    <property type="entry name" value="Znf_C2H2_sf"/>
</dbReference>
<dbReference type="GO" id="GO:0008270">
    <property type="term" value="F:zinc ion binding"/>
    <property type="evidence" value="ECO:0007669"/>
    <property type="project" value="UniProtKB-KW"/>
</dbReference>
<gene>
    <name evidence="9" type="ORF">BBJ29_008483</name>
    <name evidence="8" type="ORF">BBP00_00009194</name>
</gene>
<feature type="domain" description="C2H2-type" evidence="7">
    <location>
        <begin position="125"/>
        <end position="154"/>
    </location>
</feature>
<evidence type="ECO:0000256" key="3">
    <source>
        <dbReference type="ARBA" id="ARBA00022771"/>
    </source>
</evidence>
<evidence type="ECO:0000256" key="5">
    <source>
        <dbReference type="PROSITE-ProRule" id="PRU00042"/>
    </source>
</evidence>
<evidence type="ECO:0000313" key="8">
    <source>
        <dbReference type="EMBL" id="RLN53801.1"/>
    </source>
</evidence>
<dbReference type="AlphaFoldDB" id="A0A3F2RDA8"/>
<evidence type="ECO:0000256" key="1">
    <source>
        <dbReference type="ARBA" id="ARBA00022723"/>
    </source>
</evidence>
<organism evidence="8 10">
    <name type="scientific">Phytophthora kernoviae</name>
    <dbReference type="NCBI Taxonomy" id="325452"/>
    <lineage>
        <taxon>Eukaryota</taxon>
        <taxon>Sar</taxon>
        <taxon>Stramenopiles</taxon>
        <taxon>Oomycota</taxon>
        <taxon>Peronosporomycetes</taxon>
        <taxon>Peronosporales</taxon>
        <taxon>Peronosporaceae</taxon>
        <taxon>Phytophthora</taxon>
    </lineage>
</organism>
<evidence type="ECO:0000313" key="11">
    <source>
        <dbReference type="Proteomes" id="UP000284657"/>
    </source>
</evidence>
<feature type="coiled-coil region" evidence="6">
    <location>
        <begin position="238"/>
        <end position="272"/>
    </location>
</feature>
<proteinExistence type="predicted"/>
<feature type="domain" description="C2H2-type" evidence="7">
    <location>
        <begin position="155"/>
        <end position="184"/>
    </location>
</feature>
<keyword evidence="2" id="KW-0677">Repeat</keyword>
<keyword evidence="1" id="KW-0479">Metal-binding</keyword>
<dbReference type="GO" id="GO:0000978">
    <property type="term" value="F:RNA polymerase II cis-regulatory region sequence-specific DNA binding"/>
    <property type="evidence" value="ECO:0007669"/>
    <property type="project" value="TreeGrafter"/>
</dbReference>
<keyword evidence="4" id="KW-0862">Zinc</keyword>
<dbReference type="SMART" id="SM00355">
    <property type="entry name" value="ZnF_C2H2"/>
    <property type="match status" value="4"/>
</dbReference>